<feature type="domain" description="TF-B3" evidence="6">
    <location>
        <begin position="135"/>
        <end position="232"/>
    </location>
</feature>
<dbReference type="PANTHER" id="PTHR31674:SF78">
    <property type="entry name" value="TF-B3 DOMAIN-CONTAINING PROTEIN"/>
    <property type="match status" value="1"/>
</dbReference>
<feature type="domain" description="TF-B3" evidence="6">
    <location>
        <begin position="254"/>
        <end position="347"/>
    </location>
</feature>
<dbReference type="GO" id="GO:0003677">
    <property type="term" value="F:DNA binding"/>
    <property type="evidence" value="ECO:0007669"/>
    <property type="project" value="UniProtKB-KW"/>
</dbReference>
<dbReference type="Proteomes" id="UP001371456">
    <property type="component" value="Unassembled WGS sequence"/>
</dbReference>
<accession>A0AAN8TAI1</accession>
<dbReference type="InterPro" id="IPR015300">
    <property type="entry name" value="DNA-bd_pseudobarrel_sf"/>
</dbReference>
<dbReference type="InterPro" id="IPR039218">
    <property type="entry name" value="REM_fam"/>
</dbReference>
<dbReference type="AlphaFoldDB" id="A0AAN8TAI1"/>
<evidence type="ECO:0000256" key="1">
    <source>
        <dbReference type="ARBA" id="ARBA00004123"/>
    </source>
</evidence>
<comment type="subcellular location">
    <subcellularLocation>
        <location evidence="1">Nucleus</location>
    </subcellularLocation>
</comment>
<keyword evidence="4" id="KW-0804">Transcription</keyword>
<dbReference type="PANTHER" id="PTHR31674">
    <property type="entry name" value="B3 DOMAIN-CONTAINING PROTEIN REM-LIKE 3-RELATED"/>
    <property type="match status" value="1"/>
</dbReference>
<comment type="caution">
    <text evidence="7">The sequence shown here is derived from an EMBL/GenBank/DDBJ whole genome shotgun (WGS) entry which is preliminary data.</text>
</comment>
<dbReference type="EMBL" id="JBANQN010000008">
    <property type="protein sequence ID" value="KAK6781592.1"/>
    <property type="molecule type" value="Genomic_DNA"/>
</dbReference>
<keyword evidence="3" id="KW-0238">DNA-binding</keyword>
<dbReference type="SMART" id="SM01019">
    <property type="entry name" value="B3"/>
    <property type="match status" value="5"/>
</dbReference>
<keyword evidence="2" id="KW-0805">Transcription regulation</keyword>
<protein>
    <recommendedName>
        <fullName evidence="6">TF-B3 domain-containing protein</fullName>
    </recommendedName>
</protein>
<dbReference type="InterPro" id="IPR003340">
    <property type="entry name" value="B3_DNA-bd"/>
</dbReference>
<evidence type="ECO:0000256" key="2">
    <source>
        <dbReference type="ARBA" id="ARBA00023015"/>
    </source>
</evidence>
<name>A0AAN8TAI1_SOLBU</name>
<feature type="domain" description="TF-B3" evidence="6">
    <location>
        <begin position="7"/>
        <end position="96"/>
    </location>
</feature>
<evidence type="ECO:0000313" key="7">
    <source>
        <dbReference type="EMBL" id="KAK6781592.1"/>
    </source>
</evidence>
<dbReference type="CDD" id="cd10017">
    <property type="entry name" value="B3_DNA"/>
    <property type="match status" value="5"/>
</dbReference>
<evidence type="ECO:0000313" key="8">
    <source>
        <dbReference type="Proteomes" id="UP001371456"/>
    </source>
</evidence>
<evidence type="ECO:0000259" key="6">
    <source>
        <dbReference type="PROSITE" id="PS50863"/>
    </source>
</evidence>
<reference evidence="7 8" key="1">
    <citation type="submission" date="2024-02" db="EMBL/GenBank/DDBJ databases">
        <title>de novo genome assembly of Solanum bulbocastanum strain 11H21.</title>
        <authorList>
            <person name="Hosaka A.J."/>
        </authorList>
    </citation>
    <scope>NUCLEOTIDE SEQUENCE [LARGE SCALE GENOMIC DNA]</scope>
    <source>
        <tissue evidence="7">Young leaves</tissue>
    </source>
</reference>
<evidence type="ECO:0000256" key="4">
    <source>
        <dbReference type="ARBA" id="ARBA00023163"/>
    </source>
</evidence>
<evidence type="ECO:0000256" key="5">
    <source>
        <dbReference type="ARBA" id="ARBA00023242"/>
    </source>
</evidence>
<evidence type="ECO:0000256" key="3">
    <source>
        <dbReference type="ARBA" id="ARBA00023125"/>
    </source>
</evidence>
<sequence>MKIASKKPHFFKPIQLGYKHGIKIPLGFLKYLKGLNHIKHAILRSTGKKWLVKVNGWRLEEGWGKFAKENDLRLGDLLIFKHEGGMEFEVSIFDSSHCDREYAEYLQEEEGNNVEETSKKVEKEAATHSSWGQSHFECIFRPYSVSKGFLRLPKQFAMENGLFNKKCGLIIRDERQRSWNLKLVTYDSSVRVFGGWSDFCAVNNLKEGDSMMFEVVANGEKPIWKFHYLRHKTSDMTTPISQTPASTSADANPHFISTIKRYAFTKAILYFPMHFVKSNGLMSRSEMILVDEKQRSWSVWLGQMDDHFGIKRGWPQFRKANGFQEGDTYKFELTNNGTIPIIHMMTEYAEYLQQETGCNNVEEISKNFEFKGLSFSSRPISHLVTAMKIASKKPQFFEPIQPGFKHGLRIPIGFLKYLEGLNHIKHAILKRTGKKWLVKDIWNLKFPSLIQVTVIENTQSICRKEAIMLKRLSRKWNSKNLLLTTLGINLIFSALSDQITFQMVTWMGKKWLVKVNGWRLEEGWEKFAEEHDLQSGDFLVFKHEGDMEFEVSIFDSSHCDREYAEYLQEGGDNAEETFKKMEFKEAATHNSRGQSHFQCIVRPNYISNGYLRLPKHFATANSLTNKKCGLIVRAERQRSWNLRLVAYDSCVRVYGEWSIFCVVNNLMEGDYMTFEVVANGENPIWKFHSLTRHRHKKSDVTTPISQTPAATSVDANPHFISTIKPYTFTKALLYLPMDFVKSNGLMIRSEMIYRRKAEIMVNILGVKDANRQASQKPLTG</sequence>
<gene>
    <name evidence="7" type="ORF">RDI58_019388</name>
</gene>
<dbReference type="GO" id="GO:0005634">
    <property type="term" value="C:nucleus"/>
    <property type="evidence" value="ECO:0007669"/>
    <property type="project" value="UniProtKB-SubCell"/>
</dbReference>
<dbReference type="Pfam" id="PF02362">
    <property type="entry name" value="B3"/>
    <property type="match status" value="5"/>
</dbReference>
<keyword evidence="8" id="KW-1185">Reference proteome</keyword>
<keyword evidence="5" id="KW-0539">Nucleus</keyword>
<dbReference type="Gene3D" id="2.40.330.10">
    <property type="entry name" value="DNA-binding pseudobarrel domain"/>
    <property type="match status" value="5"/>
</dbReference>
<feature type="domain" description="TF-B3" evidence="6">
    <location>
        <begin position="596"/>
        <end position="690"/>
    </location>
</feature>
<dbReference type="SUPFAM" id="SSF101936">
    <property type="entry name" value="DNA-binding pseudobarrel domain"/>
    <property type="match status" value="5"/>
</dbReference>
<organism evidence="7 8">
    <name type="scientific">Solanum bulbocastanum</name>
    <name type="common">Wild potato</name>
    <dbReference type="NCBI Taxonomy" id="147425"/>
    <lineage>
        <taxon>Eukaryota</taxon>
        <taxon>Viridiplantae</taxon>
        <taxon>Streptophyta</taxon>
        <taxon>Embryophyta</taxon>
        <taxon>Tracheophyta</taxon>
        <taxon>Spermatophyta</taxon>
        <taxon>Magnoliopsida</taxon>
        <taxon>eudicotyledons</taxon>
        <taxon>Gunneridae</taxon>
        <taxon>Pentapetalae</taxon>
        <taxon>asterids</taxon>
        <taxon>lamiids</taxon>
        <taxon>Solanales</taxon>
        <taxon>Solanaceae</taxon>
        <taxon>Solanoideae</taxon>
        <taxon>Solaneae</taxon>
        <taxon>Solanum</taxon>
    </lineage>
</organism>
<dbReference type="PROSITE" id="PS50863">
    <property type="entry name" value="B3"/>
    <property type="match status" value="5"/>
</dbReference>
<feature type="domain" description="TF-B3" evidence="6">
    <location>
        <begin position="508"/>
        <end position="557"/>
    </location>
</feature>
<proteinExistence type="predicted"/>